<dbReference type="AlphaFoldDB" id="A0A2I4E691"/>
<evidence type="ECO:0000256" key="5">
    <source>
        <dbReference type="PROSITE-ProRule" id="PRU01191"/>
    </source>
</evidence>
<feature type="region of interest" description="SAW" evidence="5">
    <location>
        <begin position="404"/>
        <end position="479"/>
    </location>
</feature>
<evidence type="ECO:0000256" key="3">
    <source>
        <dbReference type="ARBA" id="ARBA00023163"/>
    </source>
</evidence>
<evidence type="ECO:0000256" key="4">
    <source>
        <dbReference type="ARBA" id="ARBA00023242"/>
    </source>
</evidence>
<comment type="similarity">
    <text evidence="5">Belongs to the GRAS family.</text>
</comment>
<evidence type="ECO:0000256" key="2">
    <source>
        <dbReference type="ARBA" id="ARBA00023015"/>
    </source>
</evidence>
<feature type="short sequence motif" description="VHIID" evidence="5">
    <location>
        <begin position="226"/>
        <end position="230"/>
    </location>
</feature>
<keyword evidence="2" id="KW-0805">Transcription regulation</keyword>
<dbReference type="KEGG" id="jre:108986680"/>
<dbReference type="GO" id="GO:0043565">
    <property type="term" value="F:sequence-specific DNA binding"/>
    <property type="evidence" value="ECO:0000318"/>
    <property type="project" value="GO_Central"/>
</dbReference>
<keyword evidence="3" id="KW-0804">Transcription</keyword>
<dbReference type="Gramene" id="Jr10_10530_p1">
    <property type="protein sequence ID" value="cds.Jr10_10530_p1"/>
    <property type="gene ID" value="Jr10_10530"/>
</dbReference>
<evidence type="ECO:0000256" key="1">
    <source>
        <dbReference type="ARBA" id="ARBA00004123"/>
    </source>
</evidence>
<dbReference type="GO" id="GO:0003700">
    <property type="term" value="F:DNA-binding transcription factor activity"/>
    <property type="evidence" value="ECO:0000318"/>
    <property type="project" value="GO_Central"/>
</dbReference>
<dbReference type="Pfam" id="PF03514">
    <property type="entry name" value="GRAS"/>
    <property type="match status" value="1"/>
</dbReference>
<keyword evidence="6" id="KW-1185">Reference proteome</keyword>
<comment type="caution">
    <text evidence="5">Lacks conserved residue(s) required for the propagation of feature annotation.</text>
</comment>
<proteinExistence type="inferred from homology"/>
<organism evidence="6 7">
    <name type="scientific">Juglans regia</name>
    <name type="common">English walnut</name>
    <dbReference type="NCBI Taxonomy" id="51240"/>
    <lineage>
        <taxon>Eukaryota</taxon>
        <taxon>Viridiplantae</taxon>
        <taxon>Streptophyta</taxon>
        <taxon>Embryophyta</taxon>
        <taxon>Tracheophyta</taxon>
        <taxon>Spermatophyta</taxon>
        <taxon>Magnoliopsida</taxon>
        <taxon>eudicotyledons</taxon>
        <taxon>Gunneridae</taxon>
        <taxon>Pentapetalae</taxon>
        <taxon>rosids</taxon>
        <taxon>fabids</taxon>
        <taxon>Fagales</taxon>
        <taxon>Juglandaceae</taxon>
        <taxon>Juglans</taxon>
    </lineage>
</organism>
<dbReference type="PROSITE" id="PS50985">
    <property type="entry name" value="GRAS"/>
    <property type="match status" value="1"/>
</dbReference>
<dbReference type="RefSeq" id="XP_018814922.2">
    <property type="nucleotide sequence ID" value="XM_018959377.2"/>
</dbReference>
<gene>
    <name evidence="7" type="primary">LOC108986680</name>
</gene>
<protein>
    <submittedName>
        <fullName evidence="7">Protein NODULATION SIGNALING PATHWAY 2-like</fullName>
    </submittedName>
</protein>
<dbReference type="GO" id="GO:0005634">
    <property type="term" value="C:nucleus"/>
    <property type="evidence" value="ECO:0000318"/>
    <property type="project" value="GO_Central"/>
</dbReference>
<name>A0A2I4E691_JUGRE</name>
<evidence type="ECO:0000313" key="7">
    <source>
        <dbReference type="RefSeq" id="XP_018814922.2"/>
    </source>
</evidence>
<dbReference type="InterPro" id="IPR005202">
    <property type="entry name" value="TF_GRAS"/>
</dbReference>
<dbReference type="GO" id="GO:0006355">
    <property type="term" value="P:regulation of DNA-templated transcription"/>
    <property type="evidence" value="ECO:0000318"/>
    <property type="project" value="GO_Central"/>
</dbReference>
<sequence length="485" mass="55166">MENEQFCFPFSPSYYDGLHDGSLETSYSLQTGDPFSPNTMQGGIFACSDMERLFQTERELVNIDSIYQDTSETRLEGVVETELGCELNQDEEEQVGVLTDGNSPLKIIQEDQLMEDSSLTDLLLMGAEAVEDQNWLLASTIIAKLNNLLLDRENGDNSFHKLAMFFTQGLHYRTTNTTEMHHKLLSRQINTTAAFQMLQELSPCVKFAHFTANQAILEASQGEGEVHVIDFDIMEGMQWPPLMVDLAMRKDASFKVTAIVVDQENAAIVHQTGRRLKEFADLINLPFTLDQMVMEKEEDFARIKVGRTLIANCMMHRLQMQTRSFSTVNTFLAGVSRLSPKIVVLVEEELYNFARISSMSFVEFFCEALRHYAAFSDSLAISSSCGGYKSELRLIEKEFLGIRILDSLRQFPYEEERMLWGNGFGYLKGFKPIPISFCNISQAKYLVSLFSGGYWVKHENCRLALCWKSRPLTTASIWVPKSKPR</sequence>
<dbReference type="OrthoDB" id="646981at2759"/>
<reference evidence="7" key="1">
    <citation type="submission" date="2025-08" db="UniProtKB">
        <authorList>
            <consortium name="RefSeq"/>
        </authorList>
    </citation>
    <scope>IDENTIFICATION</scope>
    <source>
        <tissue evidence="7">Leaves</tissue>
    </source>
</reference>
<comment type="subcellular location">
    <subcellularLocation>
        <location evidence="1">Nucleus</location>
    </subcellularLocation>
</comment>
<accession>A0A2I4E691</accession>
<dbReference type="PANTHER" id="PTHR31636">
    <property type="entry name" value="OSJNBA0084A10.13 PROTEIN-RELATED"/>
    <property type="match status" value="1"/>
</dbReference>
<dbReference type="GeneID" id="108986680"/>
<dbReference type="STRING" id="51240.A0A2I4E691"/>
<dbReference type="Proteomes" id="UP000235220">
    <property type="component" value="Chromosome 10"/>
</dbReference>
<keyword evidence="4" id="KW-0539">Nucleus</keyword>
<evidence type="ECO:0000313" key="6">
    <source>
        <dbReference type="Proteomes" id="UP000235220"/>
    </source>
</evidence>